<dbReference type="CDD" id="cd07042">
    <property type="entry name" value="STAS_SulP_like_sulfate_transporter"/>
    <property type="match status" value="1"/>
</dbReference>
<reference evidence="7 8" key="2">
    <citation type="journal article" date="2012" name="Eukaryot. Cell">
        <title>Genome update of Botrytis cinerea strains B05.10 and T4.</title>
        <authorList>
            <person name="Staats M."/>
            <person name="van Kan J.A."/>
        </authorList>
    </citation>
    <scope>NUCLEOTIDE SEQUENCE [LARGE SCALE GENOMIC DNA]</scope>
    <source>
        <strain evidence="7 8">B05.10</strain>
    </source>
</reference>
<feature type="transmembrane region" description="Helical" evidence="5">
    <location>
        <begin position="216"/>
        <end position="237"/>
    </location>
</feature>
<feature type="transmembrane region" description="Helical" evidence="5">
    <location>
        <begin position="257"/>
        <end position="273"/>
    </location>
</feature>
<dbReference type="Pfam" id="PF00916">
    <property type="entry name" value="Sulfate_transp"/>
    <property type="match status" value="1"/>
</dbReference>
<dbReference type="SUPFAM" id="SSF52091">
    <property type="entry name" value="SpoIIaa-like"/>
    <property type="match status" value="1"/>
</dbReference>
<feature type="transmembrane region" description="Helical" evidence="5">
    <location>
        <begin position="310"/>
        <end position="328"/>
    </location>
</feature>
<keyword evidence="4 5" id="KW-0472">Membrane</keyword>
<evidence type="ECO:0000313" key="7">
    <source>
        <dbReference type="EMBL" id="ATZ54803.1"/>
    </source>
</evidence>
<dbReference type="InterPro" id="IPR036513">
    <property type="entry name" value="STAS_dom_sf"/>
</dbReference>
<dbReference type="PANTHER" id="PTHR11814">
    <property type="entry name" value="SULFATE TRANSPORTER"/>
    <property type="match status" value="1"/>
</dbReference>
<dbReference type="RefSeq" id="XP_024551626.1">
    <property type="nucleotide sequence ID" value="XM_024695830.1"/>
</dbReference>
<dbReference type="AlphaFoldDB" id="A0A384JW50"/>
<keyword evidence="8" id="KW-1185">Reference proteome</keyword>
<evidence type="ECO:0000256" key="3">
    <source>
        <dbReference type="ARBA" id="ARBA00022989"/>
    </source>
</evidence>
<dbReference type="InterPro" id="IPR011547">
    <property type="entry name" value="SLC26A/SulP_dom"/>
</dbReference>
<reference evidence="7 8" key="3">
    <citation type="journal article" date="2017" name="Mol. Plant Pathol.">
        <title>A gapless genome sequence of the fungus Botrytis cinerea.</title>
        <authorList>
            <person name="Van Kan J.A."/>
            <person name="Stassen J.H."/>
            <person name="Mosbach A."/>
            <person name="Van Der Lee T.A."/>
            <person name="Faino L."/>
            <person name="Farmer A.D."/>
            <person name="Papasotiriou D.G."/>
            <person name="Zhou S."/>
            <person name="Seidl M.F."/>
            <person name="Cottam E."/>
            <person name="Edel D."/>
            <person name="Hahn M."/>
            <person name="Schwartz D.C."/>
            <person name="Dietrich R.A."/>
            <person name="Widdison S."/>
            <person name="Scalliet G."/>
        </authorList>
    </citation>
    <scope>NUCLEOTIDE SEQUENCE [LARGE SCALE GENOMIC DNA]</scope>
    <source>
        <strain evidence="7 8">B05.10</strain>
    </source>
</reference>
<feature type="domain" description="STAS" evidence="6">
    <location>
        <begin position="506"/>
        <end position="663"/>
    </location>
</feature>
<sequence>MGKIATKLREIKEGIRNDENLTRGRKGFVRGIKGLPSSTGKYLVRKIPFVHWFPNYAPRWLVDDMIAGVTVALVLIPQALASAALAGIPLQQGLFASWLPSVIYFFMGTSKDIATGPTTSLSLLTNAVVLSITAEGFPVPPALIASGLSFSIGTFSLLFGLLNLGWILNFVTVPMLVGFQMSAALIIVQGQIPLILGESGVGQNFTLQGMQIPKNIATTQPLSLAVGVASIVIIILLKLMGKKWGHKSSIIRILSNLRNAFVIAISTTISFIINKDLVIPQFPIAGTVALTLQSPQLPTKLVLLVAKKSFPVFIAAIAQHLIFAKSFAREHNYEIDESQELVFLGTANIVNSFFGGMPVSGSLSLSAVNSTTGVRSPLSGLFSAGFVFLAINMLTETFQWIPTAATSAIILVAVGETLPPNSIPLTYWKGSFADFIGFFVVMNVALVTSLELALGLGIVYIALYTLLRTLFSSISPLKPHDIENRYSFESVNRMSIPLQGGRLVPQGTQLITLETPLIYLNAERVKKDILEAIWTYHEPTPYGPTERNGWSDYRVRRTAALRRRSNINTPTRFLPRLEVIVFNFTRVTFIDTTGLTYLQDLKDEIMAYSGDAVELRFVGMIDSVQKKFKRVGWPLGTYQESQIGLVAGIDIIFEDLHDAVAAPRSVRASMNGLDFGFANPRNDMEQFGDEEAFEKGRMNVIVTNVVTKDGRAYKEKM</sequence>
<protein>
    <recommendedName>
        <fullName evidence="6">STAS domain-containing protein</fullName>
    </recommendedName>
</protein>
<comment type="subcellular location">
    <subcellularLocation>
        <location evidence="1">Membrane</location>
        <topology evidence="1">Multi-pass membrane protein</topology>
    </subcellularLocation>
</comment>
<dbReference type="VEuPathDB" id="FungiDB:Bcin11g01360"/>
<dbReference type="EMBL" id="CP009815">
    <property type="protein sequence ID" value="ATZ54803.1"/>
    <property type="molecule type" value="Genomic_DNA"/>
</dbReference>
<dbReference type="Pfam" id="PF01740">
    <property type="entry name" value="STAS"/>
    <property type="match status" value="1"/>
</dbReference>
<evidence type="ECO:0000256" key="1">
    <source>
        <dbReference type="ARBA" id="ARBA00004141"/>
    </source>
</evidence>
<feature type="transmembrane region" description="Helical" evidence="5">
    <location>
        <begin position="435"/>
        <end position="463"/>
    </location>
</feature>
<dbReference type="InterPro" id="IPR001902">
    <property type="entry name" value="SLC26A/SulP_fam"/>
</dbReference>
<accession>A0A384JW50</accession>
<feature type="transmembrane region" description="Helical" evidence="5">
    <location>
        <begin position="143"/>
        <end position="164"/>
    </location>
</feature>
<dbReference type="OrthoDB" id="288203at2759"/>
<dbReference type="InterPro" id="IPR002645">
    <property type="entry name" value="STAS_dom"/>
</dbReference>
<dbReference type="GO" id="GO:0016020">
    <property type="term" value="C:membrane"/>
    <property type="evidence" value="ECO:0007669"/>
    <property type="project" value="UniProtKB-SubCell"/>
</dbReference>
<dbReference type="PROSITE" id="PS50801">
    <property type="entry name" value="STAS"/>
    <property type="match status" value="1"/>
</dbReference>
<proteinExistence type="predicted"/>
<dbReference type="GeneID" id="5437231"/>
<evidence type="ECO:0000259" key="6">
    <source>
        <dbReference type="PROSITE" id="PS50801"/>
    </source>
</evidence>
<dbReference type="GO" id="GO:0055085">
    <property type="term" value="P:transmembrane transport"/>
    <property type="evidence" value="ECO:0007669"/>
    <property type="project" value="InterPro"/>
</dbReference>
<gene>
    <name evidence="7" type="ORF">BCIN_11g01360</name>
</gene>
<dbReference type="Gene3D" id="3.30.750.24">
    <property type="entry name" value="STAS domain"/>
    <property type="match status" value="1"/>
</dbReference>
<dbReference type="KEGG" id="bfu:BCIN_11g01360"/>
<dbReference type="Proteomes" id="UP000001798">
    <property type="component" value="Chromosome 11"/>
</dbReference>
<evidence type="ECO:0000256" key="2">
    <source>
        <dbReference type="ARBA" id="ARBA00022692"/>
    </source>
</evidence>
<evidence type="ECO:0000313" key="8">
    <source>
        <dbReference type="Proteomes" id="UP000001798"/>
    </source>
</evidence>
<evidence type="ECO:0000256" key="5">
    <source>
        <dbReference type="SAM" id="Phobius"/>
    </source>
</evidence>
<reference evidence="7 8" key="1">
    <citation type="journal article" date="2011" name="PLoS Genet.">
        <title>Genomic analysis of the necrotrophic fungal pathogens Sclerotinia sclerotiorum and Botrytis cinerea.</title>
        <authorList>
            <person name="Amselem J."/>
            <person name="Cuomo C.A."/>
            <person name="van Kan J.A."/>
            <person name="Viaud M."/>
            <person name="Benito E.P."/>
            <person name="Couloux A."/>
            <person name="Coutinho P.M."/>
            <person name="de Vries R.P."/>
            <person name="Dyer P.S."/>
            <person name="Fillinger S."/>
            <person name="Fournier E."/>
            <person name="Gout L."/>
            <person name="Hahn M."/>
            <person name="Kohn L."/>
            <person name="Lapalu N."/>
            <person name="Plummer K.M."/>
            <person name="Pradier J.M."/>
            <person name="Quevillon E."/>
            <person name="Sharon A."/>
            <person name="Simon A."/>
            <person name="ten Have A."/>
            <person name="Tudzynski B."/>
            <person name="Tudzynski P."/>
            <person name="Wincker P."/>
            <person name="Andrew M."/>
            <person name="Anthouard V."/>
            <person name="Beever R.E."/>
            <person name="Beffa R."/>
            <person name="Benoit I."/>
            <person name="Bouzid O."/>
            <person name="Brault B."/>
            <person name="Chen Z."/>
            <person name="Choquer M."/>
            <person name="Collemare J."/>
            <person name="Cotton P."/>
            <person name="Danchin E.G."/>
            <person name="Da Silva C."/>
            <person name="Gautier A."/>
            <person name="Giraud C."/>
            <person name="Giraud T."/>
            <person name="Gonzalez C."/>
            <person name="Grossetete S."/>
            <person name="Guldener U."/>
            <person name="Henrissat B."/>
            <person name="Howlett B.J."/>
            <person name="Kodira C."/>
            <person name="Kretschmer M."/>
            <person name="Lappartient A."/>
            <person name="Leroch M."/>
            <person name="Levis C."/>
            <person name="Mauceli E."/>
            <person name="Neuveglise C."/>
            <person name="Oeser B."/>
            <person name="Pearson M."/>
            <person name="Poulain J."/>
            <person name="Poussereau N."/>
            <person name="Quesneville H."/>
            <person name="Rascle C."/>
            <person name="Schumacher J."/>
            <person name="Segurens B."/>
            <person name="Sexton A."/>
            <person name="Silva E."/>
            <person name="Sirven C."/>
            <person name="Soanes D.M."/>
            <person name="Talbot N.J."/>
            <person name="Templeton M."/>
            <person name="Yandava C."/>
            <person name="Yarden O."/>
            <person name="Zeng Q."/>
            <person name="Rollins J.A."/>
            <person name="Lebrun M.H."/>
            <person name="Dickman M."/>
        </authorList>
    </citation>
    <scope>NUCLEOTIDE SEQUENCE [LARGE SCALE GENOMIC DNA]</scope>
    <source>
        <strain evidence="7 8">B05.10</strain>
    </source>
</reference>
<evidence type="ECO:0000256" key="4">
    <source>
        <dbReference type="ARBA" id="ARBA00023136"/>
    </source>
</evidence>
<feature type="transmembrane region" description="Helical" evidence="5">
    <location>
        <begin position="65"/>
        <end position="84"/>
    </location>
</feature>
<organism evidence="7 8">
    <name type="scientific">Botryotinia fuckeliana (strain B05.10)</name>
    <name type="common">Noble rot fungus</name>
    <name type="synonym">Botrytis cinerea</name>
    <dbReference type="NCBI Taxonomy" id="332648"/>
    <lineage>
        <taxon>Eukaryota</taxon>
        <taxon>Fungi</taxon>
        <taxon>Dikarya</taxon>
        <taxon>Ascomycota</taxon>
        <taxon>Pezizomycotina</taxon>
        <taxon>Leotiomycetes</taxon>
        <taxon>Helotiales</taxon>
        <taxon>Sclerotiniaceae</taxon>
        <taxon>Botrytis</taxon>
    </lineage>
</organism>
<name>A0A384JW50_BOTFB</name>
<keyword evidence="2 5" id="KW-0812">Transmembrane</keyword>
<keyword evidence="3 5" id="KW-1133">Transmembrane helix</keyword>
<feature type="transmembrane region" description="Helical" evidence="5">
    <location>
        <begin position="176"/>
        <end position="196"/>
    </location>
</feature>